<dbReference type="RefSeq" id="XP_001806457.1">
    <property type="nucleotide sequence ID" value="XM_001806405.1"/>
</dbReference>
<evidence type="ECO:0000313" key="2">
    <source>
        <dbReference type="Proteomes" id="UP000001055"/>
    </source>
</evidence>
<gene>
    <name evidence="1" type="ORF">SNOG_16334</name>
</gene>
<proteinExistence type="predicted"/>
<evidence type="ECO:0000313" key="1">
    <source>
        <dbReference type="EMBL" id="EAT76320.1"/>
    </source>
</evidence>
<dbReference type="HOGENOM" id="CLU_2146772_0_0_1"/>
<dbReference type="AlphaFoldDB" id="Q0TW11"/>
<accession>Q0TW11</accession>
<dbReference type="InParanoid" id="Q0TW11"/>
<dbReference type="Proteomes" id="UP000001055">
    <property type="component" value="Unassembled WGS sequence"/>
</dbReference>
<dbReference type="EMBL" id="CH445369">
    <property type="protein sequence ID" value="EAT76320.1"/>
    <property type="molecule type" value="Genomic_DNA"/>
</dbReference>
<dbReference type="GeneID" id="5983388"/>
<reference evidence="2" key="1">
    <citation type="journal article" date="2007" name="Plant Cell">
        <title>Dothideomycete-plant interactions illuminated by genome sequencing and EST analysis of the wheat pathogen Stagonospora nodorum.</title>
        <authorList>
            <person name="Hane J.K."/>
            <person name="Lowe R.G."/>
            <person name="Solomon P.S."/>
            <person name="Tan K.C."/>
            <person name="Schoch C.L."/>
            <person name="Spatafora J.W."/>
            <person name="Crous P.W."/>
            <person name="Kodira C."/>
            <person name="Birren B.W."/>
            <person name="Galagan J.E."/>
            <person name="Torriani S.F."/>
            <person name="McDonald B.A."/>
            <person name="Oliver R.P."/>
        </authorList>
    </citation>
    <scope>NUCLEOTIDE SEQUENCE [LARGE SCALE GENOMIC DNA]</scope>
    <source>
        <strain evidence="2">SN15 / ATCC MYA-4574 / FGSC 10173</strain>
    </source>
</reference>
<organism evidence="1 2">
    <name type="scientific">Phaeosphaeria nodorum (strain SN15 / ATCC MYA-4574 / FGSC 10173)</name>
    <name type="common">Glume blotch fungus</name>
    <name type="synonym">Parastagonospora nodorum</name>
    <dbReference type="NCBI Taxonomy" id="321614"/>
    <lineage>
        <taxon>Eukaryota</taxon>
        <taxon>Fungi</taxon>
        <taxon>Dikarya</taxon>
        <taxon>Ascomycota</taxon>
        <taxon>Pezizomycotina</taxon>
        <taxon>Dothideomycetes</taxon>
        <taxon>Pleosporomycetidae</taxon>
        <taxon>Pleosporales</taxon>
        <taxon>Pleosporineae</taxon>
        <taxon>Phaeosphaeriaceae</taxon>
        <taxon>Parastagonospora</taxon>
    </lineage>
</organism>
<name>Q0TW11_PHANO</name>
<protein>
    <submittedName>
        <fullName evidence="1">Uncharacterized protein</fullName>
    </submittedName>
</protein>
<dbReference type="KEGG" id="pno:SNOG_16334"/>
<sequence>MFSGCTCLQIPGRPACWTRQVALPSSPHFKMADGRWQMADGRWQRVPRARRAYFHGWRDINTRGGDATTRCPTVAAVPPVSKSDVSTPVIRQECRRVLTAPKGKRLPLHISA</sequence>